<dbReference type="PANTHER" id="PTHR42847">
    <property type="entry name" value="ALKANESULFONATE MONOOXYGENASE"/>
    <property type="match status" value="1"/>
</dbReference>
<comment type="caution">
    <text evidence="6">The sequence shown here is derived from an EMBL/GenBank/DDBJ whole genome shotgun (WGS) entry which is preliminary data.</text>
</comment>
<keyword evidence="2" id="KW-0288">FMN</keyword>
<dbReference type="Proteomes" id="UP000325690">
    <property type="component" value="Unassembled WGS sequence"/>
</dbReference>
<name>A0A5N5UZH1_MYCPH</name>
<feature type="domain" description="Luciferase-like" evidence="5">
    <location>
        <begin position="39"/>
        <end position="246"/>
    </location>
</feature>
<evidence type="ECO:0000256" key="2">
    <source>
        <dbReference type="ARBA" id="ARBA00022643"/>
    </source>
</evidence>
<protein>
    <submittedName>
        <fullName evidence="6">Luciferase</fullName>
    </submittedName>
</protein>
<keyword evidence="3" id="KW-0560">Oxidoreductase</keyword>
<dbReference type="GO" id="GO:0046306">
    <property type="term" value="P:alkanesulfonate catabolic process"/>
    <property type="evidence" value="ECO:0007669"/>
    <property type="project" value="TreeGrafter"/>
</dbReference>
<dbReference type="InterPro" id="IPR019921">
    <property type="entry name" value="Lucif-like_OxRdtase_Rv2161c"/>
</dbReference>
<evidence type="ECO:0000256" key="4">
    <source>
        <dbReference type="ARBA" id="ARBA00023033"/>
    </source>
</evidence>
<sequence length="326" mass="36241">MRTLAASNRTGSDVKLVFNLPHMLRLKAMMQPWEASVTGADQTRMAKCADEWGYDMIAVPEHFVIPNDHVELSGPHYLQSTVAQAYLAGATQRIMLNSCITVLPLQHPIVLAKALATADWMSSGRMMVTFGVGWLEKEFELLGVPFRERGRIADEYLAAIVELWTAESPRYHGKYVSFEDVAFEPKPVQKPHLPIWIGGDSDAALRRAAKYASGWWSFLTPPEKIAERVEFIKSQPGYDGRPFDVVHGLGTTRVGEGHTARDDPNARPGMSAAEIVDRLGWLAEQGVTVSAVPLPPVSGVDEYLDYAQWVIEVARDFGVVSRDQRH</sequence>
<dbReference type="InterPro" id="IPR050172">
    <property type="entry name" value="SsuD_RutA_monooxygenase"/>
</dbReference>
<dbReference type="SUPFAM" id="SSF51679">
    <property type="entry name" value="Bacterial luciferase-like"/>
    <property type="match status" value="1"/>
</dbReference>
<keyword evidence="1" id="KW-0285">Flavoprotein</keyword>
<organism evidence="6 7">
    <name type="scientific">Mycolicibacterium phlei DSM 43239 = CCUG 21000</name>
    <dbReference type="NCBI Taxonomy" id="1226750"/>
    <lineage>
        <taxon>Bacteria</taxon>
        <taxon>Bacillati</taxon>
        <taxon>Actinomycetota</taxon>
        <taxon>Actinomycetes</taxon>
        <taxon>Mycobacteriales</taxon>
        <taxon>Mycobacteriaceae</taxon>
        <taxon>Mycolicibacterium</taxon>
    </lineage>
</organism>
<dbReference type="GO" id="GO:0008726">
    <property type="term" value="F:alkanesulfonate monooxygenase activity"/>
    <property type="evidence" value="ECO:0007669"/>
    <property type="project" value="TreeGrafter"/>
</dbReference>
<evidence type="ECO:0000256" key="3">
    <source>
        <dbReference type="ARBA" id="ARBA00023002"/>
    </source>
</evidence>
<dbReference type="EMBL" id="ANBP01000019">
    <property type="protein sequence ID" value="KAB7755035.1"/>
    <property type="molecule type" value="Genomic_DNA"/>
</dbReference>
<keyword evidence="4" id="KW-0503">Monooxygenase</keyword>
<dbReference type="InterPro" id="IPR036661">
    <property type="entry name" value="Luciferase-like_sf"/>
</dbReference>
<evidence type="ECO:0000313" key="7">
    <source>
        <dbReference type="Proteomes" id="UP000325690"/>
    </source>
</evidence>
<proteinExistence type="predicted"/>
<reference evidence="6 7" key="1">
    <citation type="submission" date="2012-10" db="EMBL/GenBank/DDBJ databases">
        <title>The draft sequence of the Mycobacterium pheli genome.</title>
        <authorList>
            <person name="Pettersson B.M.F."/>
            <person name="Das S."/>
            <person name="Dasgupta S."/>
            <person name="Bhattacharya A."/>
            <person name="Kirsebom L.A."/>
        </authorList>
    </citation>
    <scope>NUCLEOTIDE SEQUENCE [LARGE SCALE GENOMIC DNA]</scope>
    <source>
        <strain evidence="6 7">CCUG 21000</strain>
    </source>
</reference>
<dbReference type="AlphaFoldDB" id="A0A5N5UZH1"/>
<dbReference type="Pfam" id="PF00296">
    <property type="entry name" value="Bac_luciferase"/>
    <property type="match status" value="1"/>
</dbReference>
<gene>
    <name evidence="6" type="ORF">MPHL21000_14020</name>
</gene>
<dbReference type="InterPro" id="IPR011251">
    <property type="entry name" value="Luciferase-like_dom"/>
</dbReference>
<dbReference type="Gene3D" id="3.20.20.30">
    <property type="entry name" value="Luciferase-like domain"/>
    <property type="match status" value="1"/>
</dbReference>
<evidence type="ECO:0000256" key="1">
    <source>
        <dbReference type="ARBA" id="ARBA00022630"/>
    </source>
</evidence>
<keyword evidence="7" id="KW-1185">Reference proteome</keyword>
<evidence type="ECO:0000313" key="6">
    <source>
        <dbReference type="EMBL" id="KAB7755035.1"/>
    </source>
</evidence>
<accession>A0A5N5UZH1</accession>
<evidence type="ECO:0000259" key="5">
    <source>
        <dbReference type="Pfam" id="PF00296"/>
    </source>
</evidence>
<dbReference type="PANTHER" id="PTHR42847:SF4">
    <property type="entry name" value="ALKANESULFONATE MONOOXYGENASE-RELATED"/>
    <property type="match status" value="1"/>
</dbReference>
<dbReference type="NCBIfam" id="TIGR03619">
    <property type="entry name" value="F420_Rv2161c"/>
    <property type="match status" value="1"/>
</dbReference>